<dbReference type="GeneID" id="64706341"/>
<gene>
    <name evidence="2" type="ORF">F5147DRAFT_837601</name>
</gene>
<dbReference type="Proteomes" id="UP000823399">
    <property type="component" value="Unassembled WGS sequence"/>
</dbReference>
<proteinExistence type="predicted"/>
<dbReference type="AlphaFoldDB" id="A0A9P7F4D5"/>
<sequence>MGLTSTRRILKLILKPKPSFEITLSPPDPLFKLPQDRPDILWTTSPSSATRKSQSHGQEASFTFPSFKIGDEQDFRFDDILADHRFPLLSRVRSNGYSQACLKSHQDSAVHDTSPTPASRHRLRRVKNRFSSKSPNHNFCVLNTLDDKQSSGSISFQLPPQLPGTILNPDQPETAFKHSNKDLSPITEDRETFASPGPLSTMFDSPMGPFTVFASRSIGKLSTESATNVPVETSHYFTSQEPSFSSGQRGIYSTRSSPKLNSPDHSTSTAQWSPVSPLVFADMSSFPGQPPNTDVSHDLDLSDFPACKCNTIITFGSCAHRSSNISATVTEKGGKRLGLDALDAQLSNTDPARNVDSRPCTSGISTANSIEAPIIDTVPSRLGAPRTSPSKRIWSRLRHAVIGTFSNVKDSGGREQGSRATHRMFASHLVAEASSVRDQDPTRQAAHQTSTSGDCFRRP</sequence>
<dbReference type="EMBL" id="JABBWM010000033">
    <property type="protein sequence ID" value="KAG2106997.1"/>
    <property type="molecule type" value="Genomic_DNA"/>
</dbReference>
<keyword evidence="3" id="KW-1185">Reference proteome</keyword>
<organism evidence="2 3">
    <name type="scientific">Suillus discolor</name>
    <dbReference type="NCBI Taxonomy" id="1912936"/>
    <lineage>
        <taxon>Eukaryota</taxon>
        <taxon>Fungi</taxon>
        <taxon>Dikarya</taxon>
        <taxon>Basidiomycota</taxon>
        <taxon>Agaricomycotina</taxon>
        <taxon>Agaricomycetes</taxon>
        <taxon>Agaricomycetidae</taxon>
        <taxon>Boletales</taxon>
        <taxon>Suillineae</taxon>
        <taxon>Suillaceae</taxon>
        <taxon>Suillus</taxon>
    </lineage>
</organism>
<evidence type="ECO:0000313" key="2">
    <source>
        <dbReference type="EMBL" id="KAG2106997.1"/>
    </source>
</evidence>
<name>A0A9P7F4D5_9AGAM</name>
<dbReference type="RefSeq" id="XP_041291936.1">
    <property type="nucleotide sequence ID" value="XM_041444082.1"/>
</dbReference>
<feature type="region of interest" description="Disordered" evidence="1">
    <location>
        <begin position="432"/>
        <end position="459"/>
    </location>
</feature>
<dbReference type="OrthoDB" id="2643295at2759"/>
<evidence type="ECO:0000256" key="1">
    <source>
        <dbReference type="SAM" id="MobiDB-lite"/>
    </source>
</evidence>
<accession>A0A9P7F4D5</accession>
<protein>
    <submittedName>
        <fullName evidence="2">Uncharacterized protein</fullName>
    </submittedName>
</protein>
<comment type="caution">
    <text evidence="2">The sequence shown here is derived from an EMBL/GenBank/DDBJ whole genome shotgun (WGS) entry which is preliminary data.</text>
</comment>
<reference evidence="2" key="1">
    <citation type="journal article" date="2020" name="New Phytol.">
        <title>Comparative genomics reveals dynamic genome evolution in host specialist ectomycorrhizal fungi.</title>
        <authorList>
            <person name="Lofgren L.A."/>
            <person name="Nguyen N.H."/>
            <person name="Vilgalys R."/>
            <person name="Ruytinx J."/>
            <person name="Liao H.L."/>
            <person name="Branco S."/>
            <person name="Kuo A."/>
            <person name="LaButti K."/>
            <person name="Lipzen A."/>
            <person name="Andreopoulos W."/>
            <person name="Pangilinan J."/>
            <person name="Riley R."/>
            <person name="Hundley H."/>
            <person name="Na H."/>
            <person name="Barry K."/>
            <person name="Grigoriev I.V."/>
            <person name="Stajich J.E."/>
            <person name="Kennedy P.G."/>
        </authorList>
    </citation>
    <scope>NUCLEOTIDE SEQUENCE</scope>
    <source>
        <strain evidence="2">FC423</strain>
    </source>
</reference>
<evidence type="ECO:0000313" key="3">
    <source>
        <dbReference type="Proteomes" id="UP000823399"/>
    </source>
</evidence>
<feature type="region of interest" description="Disordered" evidence="1">
    <location>
        <begin position="237"/>
        <end position="271"/>
    </location>
</feature>